<dbReference type="Proteomes" id="UP000480151">
    <property type="component" value="Unassembled WGS sequence"/>
</dbReference>
<accession>A0A6M1PDA0</accession>
<organism evidence="2 3">
    <name type="scientific">Paenibacillus apii</name>
    <dbReference type="NCBI Taxonomy" id="1850370"/>
    <lineage>
        <taxon>Bacteria</taxon>
        <taxon>Bacillati</taxon>
        <taxon>Bacillota</taxon>
        <taxon>Bacilli</taxon>
        <taxon>Bacillales</taxon>
        <taxon>Paenibacillaceae</taxon>
        <taxon>Paenibacillus</taxon>
    </lineage>
</organism>
<feature type="coiled-coil region" evidence="1">
    <location>
        <begin position="124"/>
        <end position="151"/>
    </location>
</feature>
<evidence type="ECO:0000313" key="2">
    <source>
        <dbReference type="EMBL" id="NGM81249.1"/>
    </source>
</evidence>
<protein>
    <submittedName>
        <fullName evidence="2">Uncharacterized protein</fullName>
    </submittedName>
</protein>
<proteinExistence type="predicted"/>
<evidence type="ECO:0000313" key="3">
    <source>
        <dbReference type="Proteomes" id="UP000480151"/>
    </source>
</evidence>
<dbReference type="EMBL" id="JAAKGU010000001">
    <property type="protein sequence ID" value="NGM81249.1"/>
    <property type="molecule type" value="Genomic_DNA"/>
</dbReference>
<comment type="caution">
    <text evidence="2">The sequence shown here is derived from an EMBL/GenBank/DDBJ whole genome shotgun (WGS) entry which is preliminary data.</text>
</comment>
<dbReference type="AlphaFoldDB" id="A0A6M1PDA0"/>
<evidence type="ECO:0000256" key="1">
    <source>
        <dbReference type="SAM" id="Coils"/>
    </source>
</evidence>
<sequence length="188" mass="21410">MSIAIDPQAGTHFIGKIFVTPHALDRAVEHFGIDRSRAPMYVMDMLRKAALISEHVVDEDGKPARMFAYRRTAFIVALTEQTVLTLYPQHLASETIRNPIERIIQRAVSAAERKEKRETKRIAVRKAELSVERAQLDLRRAKSESERVVAEMTARIGLIDTELARLDRELLDTQREKTAIMKSVVAYV</sequence>
<reference evidence="2 3" key="1">
    <citation type="submission" date="2020-02" db="EMBL/GenBank/DDBJ databases">
        <authorList>
            <person name="Gao J."/>
            <person name="Sun J."/>
        </authorList>
    </citation>
    <scope>NUCLEOTIDE SEQUENCE [LARGE SCALE GENOMIC DNA]</scope>
    <source>
        <strain evidence="2 3">7124</strain>
    </source>
</reference>
<keyword evidence="1" id="KW-0175">Coiled coil</keyword>
<gene>
    <name evidence="2" type="ORF">G5B47_02350</name>
</gene>
<name>A0A6M1PDA0_9BACL</name>
<keyword evidence="3" id="KW-1185">Reference proteome</keyword>
<dbReference type="RefSeq" id="WP_165093882.1">
    <property type="nucleotide sequence ID" value="NZ_JAAKGU010000001.1"/>
</dbReference>